<dbReference type="NCBIfam" id="TIGR04183">
    <property type="entry name" value="Por_Secre_tail"/>
    <property type="match status" value="1"/>
</dbReference>
<dbReference type="Proteomes" id="UP000192276">
    <property type="component" value="Unassembled WGS sequence"/>
</dbReference>
<keyword evidence="6" id="KW-1185">Reference proteome</keyword>
<dbReference type="Pfam" id="PF00754">
    <property type="entry name" value="F5_F8_type_C"/>
    <property type="match status" value="2"/>
</dbReference>
<evidence type="ECO:0000259" key="4">
    <source>
        <dbReference type="PROSITE" id="PS50022"/>
    </source>
</evidence>
<dbReference type="SUPFAM" id="SSF49785">
    <property type="entry name" value="Galactose-binding domain-like"/>
    <property type="match status" value="2"/>
</dbReference>
<feature type="domain" description="F5/8 type C" evidence="4">
    <location>
        <begin position="328"/>
        <end position="468"/>
    </location>
</feature>
<accession>A0A1V9FKZ7</accession>
<keyword evidence="2" id="KW-0326">Glycosidase</keyword>
<dbReference type="PANTHER" id="PTHR34142:SF1">
    <property type="entry name" value="GLYCOSIDE HYDROLASE FAMILY 5 DOMAIN-CONTAINING PROTEIN"/>
    <property type="match status" value="1"/>
</dbReference>
<dbReference type="Gene3D" id="3.20.20.80">
    <property type="entry name" value="Glycosidases"/>
    <property type="match status" value="1"/>
</dbReference>
<feature type="chain" id="PRO_5010727025" description="F5/8 type C domain-containing protein" evidence="3">
    <location>
        <begin position="24"/>
        <end position="697"/>
    </location>
</feature>
<dbReference type="Pfam" id="PF00150">
    <property type="entry name" value="Cellulase"/>
    <property type="match status" value="1"/>
</dbReference>
<gene>
    <name evidence="5" type="ORF">A4R26_21665</name>
</gene>
<dbReference type="OrthoDB" id="154460at2"/>
<dbReference type="InterPro" id="IPR000421">
    <property type="entry name" value="FA58C"/>
</dbReference>
<dbReference type="STRING" id="550983.A4R26_21665"/>
<dbReference type="InterPro" id="IPR008979">
    <property type="entry name" value="Galactose-bd-like_sf"/>
</dbReference>
<evidence type="ECO:0000313" key="6">
    <source>
        <dbReference type="Proteomes" id="UP000192276"/>
    </source>
</evidence>
<dbReference type="SMART" id="SM00231">
    <property type="entry name" value="FA58C"/>
    <property type="match status" value="2"/>
</dbReference>
<evidence type="ECO:0000256" key="1">
    <source>
        <dbReference type="ARBA" id="ARBA00022801"/>
    </source>
</evidence>
<dbReference type="SUPFAM" id="SSF51445">
    <property type="entry name" value="(Trans)glycosidases"/>
    <property type="match status" value="1"/>
</dbReference>
<evidence type="ECO:0000256" key="3">
    <source>
        <dbReference type="SAM" id="SignalP"/>
    </source>
</evidence>
<sequence length="697" mass="76727">MKHLLSKPAILFLSLFSVALTYAQTPVSQNGQLRVNGTKLVNQNGYPIQLRGMSSHGIQWFNQCLTDASLDAVANDWKADIFRISMYIQEGGYETNPTYYTNLVKTLVNKVTARGMYALIDFHMLTPGDPNFNTSRAITFFTEMANTFKNNNNILYEICNEPNGNVSWASIKNYANQVIPVIRNIDNDAPIIVGTRAWSSLGLSEGSSAQEIVNSPLTFPNILYTFHFYAKSHGDSYLNHLEWAADSLPIFVTEFGTQEASGDGPNDFNMSQRYINLMRTKKISWVNWNYSDDFRTGAVWTTGTCGGSNWTTGRLKEAGAWIRNNILSPADDFGGAPGPENIALNKNVTVTSIEDNTLTGPNAVDGNGSTRWASAEGIDPQTITVDLGATYNINRIRINWEAAYGKNFLVQISNDNSNWSTVQNVQNNTSVTNDYTGLTATGRYVRIHGTARGTTYGYSIYELEVYGTQVSGPVNIALNKNVTVSSVEEAGFEGQYAVDGNSTTRWSATLYADPQTMTVDLGANYNISQIKINWEAAYGKDFLVQVSTDNSNWNTVRNITGNTSLTNDYTGLTATGRYVRIHGTARGSVYGYSIYELEVYGTPVGARRETTTPAAVVSNEQPVSVYPVPAHDQVTISLPGNRQKSQIIVSDINGKVYSVANATGNLHTLNISKYPAGMYLIQIIDGDKKTIKKILKK</sequence>
<proteinExistence type="predicted"/>
<feature type="domain" description="F5/8 type C" evidence="4">
    <location>
        <begin position="469"/>
        <end position="602"/>
    </location>
</feature>
<dbReference type="Pfam" id="PF18962">
    <property type="entry name" value="Por_Secre_tail"/>
    <property type="match status" value="1"/>
</dbReference>
<dbReference type="AlphaFoldDB" id="A0A1V9FKZ7"/>
<dbReference type="EMBL" id="LWBP01000185">
    <property type="protein sequence ID" value="OQP59000.1"/>
    <property type="molecule type" value="Genomic_DNA"/>
</dbReference>
<dbReference type="GO" id="GO:0004553">
    <property type="term" value="F:hydrolase activity, hydrolyzing O-glycosyl compounds"/>
    <property type="evidence" value="ECO:0007669"/>
    <property type="project" value="InterPro"/>
</dbReference>
<name>A0A1V9FKZ7_9BACT</name>
<dbReference type="PROSITE" id="PS50022">
    <property type="entry name" value="FA58C_3"/>
    <property type="match status" value="2"/>
</dbReference>
<dbReference type="RefSeq" id="WP_081164681.1">
    <property type="nucleotide sequence ID" value="NZ_LWBP01000185.1"/>
</dbReference>
<dbReference type="GO" id="GO:0000272">
    <property type="term" value="P:polysaccharide catabolic process"/>
    <property type="evidence" value="ECO:0007669"/>
    <property type="project" value="InterPro"/>
</dbReference>
<dbReference type="PANTHER" id="PTHR34142">
    <property type="entry name" value="ENDO-BETA-1,4-GLUCANASE A"/>
    <property type="match status" value="1"/>
</dbReference>
<dbReference type="InterPro" id="IPR001547">
    <property type="entry name" value="Glyco_hydro_5"/>
</dbReference>
<dbReference type="InterPro" id="IPR026444">
    <property type="entry name" value="Secre_tail"/>
</dbReference>
<organism evidence="5 6">
    <name type="scientific">Niastella populi</name>
    <dbReference type="NCBI Taxonomy" id="550983"/>
    <lineage>
        <taxon>Bacteria</taxon>
        <taxon>Pseudomonadati</taxon>
        <taxon>Bacteroidota</taxon>
        <taxon>Chitinophagia</taxon>
        <taxon>Chitinophagales</taxon>
        <taxon>Chitinophagaceae</taxon>
        <taxon>Niastella</taxon>
    </lineage>
</organism>
<comment type="caution">
    <text evidence="5">The sequence shown here is derived from an EMBL/GenBank/DDBJ whole genome shotgun (WGS) entry which is preliminary data.</text>
</comment>
<keyword evidence="3" id="KW-0732">Signal</keyword>
<dbReference type="InterPro" id="IPR018087">
    <property type="entry name" value="Glyco_hydro_5_CS"/>
</dbReference>
<evidence type="ECO:0000256" key="2">
    <source>
        <dbReference type="ARBA" id="ARBA00023295"/>
    </source>
</evidence>
<evidence type="ECO:0000313" key="5">
    <source>
        <dbReference type="EMBL" id="OQP59000.1"/>
    </source>
</evidence>
<protein>
    <recommendedName>
        <fullName evidence="4">F5/8 type C domain-containing protein</fullName>
    </recommendedName>
</protein>
<keyword evidence="1" id="KW-0378">Hydrolase</keyword>
<dbReference type="PROSITE" id="PS00659">
    <property type="entry name" value="GLYCOSYL_HYDROL_F5"/>
    <property type="match status" value="1"/>
</dbReference>
<dbReference type="Gene3D" id="2.60.120.260">
    <property type="entry name" value="Galactose-binding domain-like"/>
    <property type="match status" value="2"/>
</dbReference>
<dbReference type="InterPro" id="IPR017853">
    <property type="entry name" value="GH"/>
</dbReference>
<reference evidence="6" key="1">
    <citation type="submission" date="2016-04" db="EMBL/GenBank/DDBJ databases">
        <authorList>
            <person name="Chen L."/>
            <person name="Zhuang W."/>
            <person name="Wang G."/>
        </authorList>
    </citation>
    <scope>NUCLEOTIDE SEQUENCE [LARGE SCALE GENOMIC DNA]</scope>
    <source>
        <strain evidence="6">208</strain>
    </source>
</reference>
<feature type="signal peptide" evidence="3">
    <location>
        <begin position="1"/>
        <end position="23"/>
    </location>
</feature>